<reference evidence="10 11" key="1">
    <citation type="journal article" date="2013" name="Stand. Genomic Sci.">
        <title>Genome sequence of the reddish-pigmented Rubellimicrobium thermophilum type strain (DSM 16684(T)), a member of the Roseobacter clade.</title>
        <authorList>
            <person name="Fiebig A."/>
            <person name="Riedel T."/>
            <person name="Gronow S."/>
            <person name="Petersen J."/>
            <person name="Klenk H.P."/>
            <person name="Goker M."/>
        </authorList>
    </citation>
    <scope>NUCLEOTIDE SEQUENCE [LARGE SCALE GENOMIC DNA]</scope>
    <source>
        <strain evidence="10 11">DSM 16684</strain>
    </source>
</reference>
<dbReference type="InterPro" id="IPR050515">
    <property type="entry name" value="Beta-lactam/transpept"/>
</dbReference>
<evidence type="ECO:0000313" key="10">
    <source>
        <dbReference type="EMBL" id="EPX86699.1"/>
    </source>
</evidence>
<sequence length="389" mass="42551">MNRFRRKTPAGRAGTSKAPEAFDISRRMTRRAALLGTVQLGVAGVIGWRMKQLQIDQADQFRLLAEENRINMRLIPPARGLIFDRSGVPLAVNEPIYRIVIVREAAGEPEEALARLSAVLPLDRETIDRVIEEMRRTASFVPVTVRDRVSWDDVARVTANAPALPGITAEVGLSRHYPNGADTAHVVGYVGPVSEHDLSQMEKPRPAVPNPQIPHRQDRGRGQAGGHAARPGRHDAHRGQCAGSRDARARPRRGDQGTRCPAHARCAASGLCRGPHRRRERGRGGHGLRHRRPSCGGECAVLRPQPVRARHLGRRLDRPQREPLPPAGQQGGAGCLSAGIHLQDDRRPGRARGRGHPARGHGLLPGLRDRLGNALPLLALGRTWQCQPA</sequence>
<evidence type="ECO:0000256" key="1">
    <source>
        <dbReference type="ARBA" id="ARBA00001526"/>
    </source>
</evidence>
<feature type="region of interest" description="Disordered" evidence="8">
    <location>
        <begin position="345"/>
        <end position="365"/>
    </location>
</feature>
<comment type="similarity">
    <text evidence="2">Belongs to the class-D beta-lactamase family.</text>
</comment>
<dbReference type="GO" id="GO:0004180">
    <property type="term" value="F:carboxypeptidase activity"/>
    <property type="evidence" value="ECO:0007669"/>
    <property type="project" value="UniProtKB-KW"/>
</dbReference>
<evidence type="ECO:0000256" key="5">
    <source>
        <dbReference type="ARBA" id="ARBA00022729"/>
    </source>
</evidence>
<dbReference type="GO" id="GO:0005886">
    <property type="term" value="C:plasma membrane"/>
    <property type="evidence" value="ECO:0007669"/>
    <property type="project" value="TreeGrafter"/>
</dbReference>
<feature type="compositionally biased region" description="Basic and acidic residues" evidence="8">
    <location>
        <begin position="196"/>
        <end position="205"/>
    </location>
</feature>
<name>S9SK16_9RHOB</name>
<evidence type="ECO:0000313" key="11">
    <source>
        <dbReference type="Proteomes" id="UP000015346"/>
    </source>
</evidence>
<dbReference type="PANTHER" id="PTHR30627:SF6">
    <property type="entry name" value="BETA-LACTAMASE YBXI-RELATED"/>
    <property type="match status" value="1"/>
</dbReference>
<evidence type="ECO:0000256" key="4">
    <source>
        <dbReference type="ARBA" id="ARBA00022645"/>
    </source>
</evidence>
<gene>
    <name evidence="10" type="ORF">ruthe_01517</name>
</gene>
<dbReference type="GO" id="GO:0008658">
    <property type="term" value="F:penicillin binding"/>
    <property type="evidence" value="ECO:0007669"/>
    <property type="project" value="InterPro"/>
</dbReference>
<evidence type="ECO:0000256" key="7">
    <source>
        <dbReference type="ARBA" id="ARBA00023251"/>
    </source>
</evidence>
<dbReference type="HOGENOM" id="CLU_709573_0_0_5"/>
<keyword evidence="10" id="KW-0131">Cell cycle</keyword>
<dbReference type="Proteomes" id="UP000015346">
    <property type="component" value="Unassembled WGS sequence"/>
</dbReference>
<evidence type="ECO:0000256" key="2">
    <source>
        <dbReference type="ARBA" id="ARBA00007898"/>
    </source>
</evidence>
<proteinExistence type="inferred from homology"/>
<evidence type="ECO:0000256" key="8">
    <source>
        <dbReference type="SAM" id="MobiDB-lite"/>
    </source>
</evidence>
<dbReference type="InterPro" id="IPR005311">
    <property type="entry name" value="PBP_dimer"/>
</dbReference>
<dbReference type="STRING" id="1123069.ruthe_01517"/>
<feature type="domain" description="Penicillin-binding protein dimerisation" evidence="9">
    <location>
        <begin position="75"/>
        <end position="203"/>
    </location>
</feature>
<keyword evidence="4" id="KW-0645">Protease</keyword>
<dbReference type="Gene3D" id="3.90.1310.10">
    <property type="entry name" value="Penicillin-binding protein 2a (Domain 2)"/>
    <property type="match status" value="1"/>
</dbReference>
<comment type="caution">
    <text evidence="10">The sequence shown here is derived from an EMBL/GenBank/DDBJ whole genome shotgun (WGS) entry which is preliminary data.</text>
</comment>
<keyword evidence="4" id="KW-0121">Carboxypeptidase</keyword>
<dbReference type="GO" id="GO:0051301">
    <property type="term" value="P:cell division"/>
    <property type="evidence" value="ECO:0007669"/>
    <property type="project" value="UniProtKB-KW"/>
</dbReference>
<evidence type="ECO:0000256" key="3">
    <source>
        <dbReference type="ARBA" id="ARBA00012865"/>
    </source>
</evidence>
<dbReference type="SUPFAM" id="SSF56519">
    <property type="entry name" value="Penicillin binding protein dimerisation domain"/>
    <property type="match status" value="1"/>
</dbReference>
<organism evidence="10 11">
    <name type="scientific">Rubellimicrobium thermophilum DSM 16684</name>
    <dbReference type="NCBI Taxonomy" id="1123069"/>
    <lineage>
        <taxon>Bacteria</taxon>
        <taxon>Pseudomonadati</taxon>
        <taxon>Pseudomonadota</taxon>
        <taxon>Alphaproteobacteria</taxon>
        <taxon>Rhodobacterales</taxon>
        <taxon>Roseobacteraceae</taxon>
        <taxon>Rubellimicrobium</taxon>
    </lineage>
</organism>
<keyword evidence="11" id="KW-1185">Reference proteome</keyword>
<dbReference type="AlphaFoldDB" id="S9SK16"/>
<keyword evidence="10" id="KW-0132">Cell division</keyword>
<dbReference type="EC" id="3.5.2.6" evidence="3"/>
<dbReference type="GO" id="GO:0046677">
    <property type="term" value="P:response to antibiotic"/>
    <property type="evidence" value="ECO:0007669"/>
    <property type="project" value="UniProtKB-KW"/>
</dbReference>
<dbReference type="PANTHER" id="PTHR30627">
    <property type="entry name" value="PEPTIDOGLYCAN D,D-TRANSPEPTIDASE"/>
    <property type="match status" value="1"/>
</dbReference>
<dbReference type="GO" id="GO:0071555">
    <property type="term" value="P:cell wall organization"/>
    <property type="evidence" value="ECO:0007669"/>
    <property type="project" value="TreeGrafter"/>
</dbReference>
<dbReference type="Pfam" id="PF03717">
    <property type="entry name" value="PBP_dimer"/>
    <property type="match status" value="1"/>
</dbReference>
<keyword evidence="7" id="KW-0046">Antibiotic resistance</keyword>
<feature type="compositionally biased region" description="Basic residues" evidence="8">
    <location>
        <begin position="349"/>
        <end position="359"/>
    </location>
</feature>
<accession>S9SK16</accession>
<dbReference type="InterPro" id="IPR036138">
    <property type="entry name" value="PBP_dimer_sf"/>
</dbReference>
<evidence type="ECO:0000259" key="9">
    <source>
        <dbReference type="Pfam" id="PF03717"/>
    </source>
</evidence>
<comment type="catalytic activity">
    <reaction evidence="1">
        <text>a beta-lactam + H2O = a substituted beta-amino acid</text>
        <dbReference type="Rhea" id="RHEA:20401"/>
        <dbReference type="ChEBI" id="CHEBI:15377"/>
        <dbReference type="ChEBI" id="CHEBI:35627"/>
        <dbReference type="ChEBI" id="CHEBI:140347"/>
        <dbReference type="EC" id="3.5.2.6"/>
    </reaction>
</comment>
<dbReference type="GO" id="GO:0008800">
    <property type="term" value="F:beta-lactamase activity"/>
    <property type="evidence" value="ECO:0007669"/>
    <property type="project" value="UniProtKB-EC"/>
</dbReference>
<evidence type="ECO:0000256" key="6">
    <source>
        <dbReference type="ARBA" id="ARBA00022801"/>
    </source>
</evidence>
<dbReference type="EMBL" id="AOLV01000010">
    <property type="protein sequence ID" value="EPX86699.1"/>
    <property type="molecule type" value="Genomic_DNA"/>
</dbReference>
<feature type="region of interest" description="Disordered" evidence="8">
    <location>
        <begin position="1"/>
        <end position="21"/>
    </location>
</feature>
<feature type="compositionally biased region" description="Basic and acidic residues" evidence="8">
    <location>
        <begin position="245"/>
        <end position="256"/>
    </location>
</feature>
<keyword evidence="6" id="KW-0378">Hydrolase</keyword>
<protein>
    <recommendedName>
        <fullName evidence="3">beta-lactamase</fullName>
        <ecNumber evidence="3">3.5.2.6</ecNumber>
    </recommendedName>
</protein>
<keyword evidence="5" id="KW-0732">Signal</keyword>
<feature type="region of interest" description="Disordered" evidence="8">
    <location>
        <begin position="196"/>
        <end position="262"/>
    </location>
</feature>